<dbReference type="PROSITE" id="PS51257">
    <property type="entry name" value="PROKAR_LIPOPROTEIN"/>
    <property type="match status" value="1"/>
</dbReference>
<feature type="transmembrane region" description="Helical" evidence="6">
    <location>
        <begin position="211"/>
        <end position="231"/>
    </location>
</feature>
<proteinExistence type="inferred from homology"/>
<protein>
    <recommendedName>
        <fullName evidence="7">Peptidase S54 rhomboid domain-containing protein</fullName>
    </recommendedName>
</protein>
<keyword evidence="9" id="KW-1185">Reference proteome</keyword>
<feature type="transmembrane region" description="Helical" evidence="6">
    <location>
        <begin position="128"/>
        <end position="146"/>
    </location>
</feature>
<evidence type="ECO:0000256" key="5">
    <source>
        <dbReference type="ARBA" id="ARBA00023136"/>
    </source>
</evidence>
<feature type="transmembrane region" description="Helical" evidence="6">
    <location>
        <begin position="52"/>
        <end position="71"/>
    </location>
</feature>
<dbReference type="Gene3D" id="1.20.1540.10">
    <property type="entry name" value="Rhomboid-like"/>
    <property type="match status" value="1"/>
</dbReference>
<evidence type="ECO:0000259" key="7">
    <source>
        <dbReference type="Pfam" id="PF01694"/>
    </source>
</evidence>
<keyword evidence="3 6" id="KW-0812">Transmembrane</keyword>
<feature type="transmembrane region" description="Helical" evidence="6">
    <location>
        <begin position="152"/>
        <end position="173"/>
    </location>
</feature>
<feature type="domain" description="Peptidase S54 rhomboid" evidence="7">
    <location>
        <begin position="90"/>
        <end position="232"/>
    </location>
</feature>
<keyword evidence="4 6" id="KW-1133">Transmembrane helix</keyword>
<dbReference type="AlphaFoldDB" id="A0ABD1E8E2"/>
<feature type="transmembrane region" description="Helical" evidence="6">
    <location>
        <begin position="243"/>
        <end position="265"/>
    </location>
</feature>
<accession>A0ABD1E8E2</accession>
<evidence type="ECO:0000256" key="6">
    <source>
        <dbReference type="SAM" id="Phobius"/>
    </source>
</evidence>
<dbReference type="SUPFAM" id="SSF144091">
    <property type="entry name" value="Rhomboid-like"/>
    <property type="match status" value="1"/>
</dbReference>
<name>A0ABD1E8E2_HYPHA</name>
<feature type="transmembrane region" description="Helical" evidence="6">
    <location>
        <begin position="104"/>
        <end position="121"/>
    </location>
</feature>
<dbReference type="GO" id="GO:0016020">
    <property type="term" value="C:membrane"/>
    <property type="evidence" value="ECO:0007669"/>
    <property type="project" value="UniProtKB-SubCell"/>
</dbReference>
<dbReference type="InterPro" id="IPR022764">
    <property type="entry name" value="Peptidase_S54_rhomboid_dom"/>
</dbReference>
<evidence type="ECO:0000313" key="8">
    <source>
        <dbReference type="EMBL" id="KAL1490860.1"/>
    </source>
</evidence>
<keyword evidence="5 6" id="KW-0472">Membrane</keyword>
<evidence type="ECO:0000256" key="2">
    <source>
        <dbReference type="ARBA" id="ARBA00009045"/>
    </source>
</evidence>
<evidence type="ECO:0000313" key="9">
    <source>
        <dbReference type="Proteomes" id="UP001566132"/>
    </source>
</evidence>
<comment type="caution">
    <text evidence="8">The sequence shown here is derived from an EMBL/GenBank/DDBJ whole genome shotgun (WGS) entry which is preliminary data.</text>
</comment>
<comment type="subcellular location">
    <subcellularLocation>
        <location evidence="1">Membrane</location>
        <topology evidence="1">Multi-pass membrane protein</topology>
    </subcellularLocation>
</comment>
<feature type="transmembrane region" description="Helical" evidence="6">
    <location>
        <begin position="185"/>
        <end position="205"/>
    </location>
</feature>
<dbReference type="Pfam" id="PF01694">
    <property type="entry name" value="Rhomboid"/>
    <property type="match status" value="1"/>
</dbReference>
<dbReference type="PANTHER" id="PTHR45840">
    <property type="entry name" value="RHOMBOID-RELATED PROTEIN"/>
    <property type="match status" value="1"/>
</dbReference>
<reference evidence="8 9" key="1">
    <citation type="submission" date="2024-05" db="EMBL/GenBank/DDBJ databases">
        <title>Genetic variation in Jamaican populations of the coffee berry borer (Hypothenemus hampei).</title>
        <authorList>
            <person name="Errbii M."/>
            <person name="Myrie A."/>
        </authorList>
    </citation>
    <scope>NUCLEOTIDE SEQUENCE [LARGE SCALE GENOMIC DNA]</scope>
    <source>
        <strain evidence="8">JA-Hopewell-2020-01-JO</strain>
        <tissue evidence="8">Whole body</tissue>
    </source>
</reference>
<dbReference type="InterPro" id="IPR035952">
    <property type="entry name" value="Rhomboid-like_sf"/>
</dbReference>
<comment type="similarity">
    <text evidence="2">Belongs to the peptidase S54 family.</text>
</comment>
<gene>
    <name evidence="8" type="ORF">ABEB36_011545</name>
</gene>
<evidence type="ECO:0000256" key="4">
    <source>
        <dbReference type="ARBA" id="ARBA00022989"/>
    </source>
</evidence>
<dbReference type="Proteomes" id="UP001566132">
    <property type="component" value="Unassembled WGS sequence"/>
</dbReference>
<evidence type="ECO:0000256" key="1">
    <source>
        <dbReference type="ARBA" id="ARBA00004141"/>
    </source>
</evidence>
<dbReference type="PANTHER" id="PTHR45840:SF10">
    <property type="entry name" value="RHOMBOID PROTEASE"/>
    <property type="match status" value="1"/>
</dbReference>
<evidence type="ECO:0000256" key="3">
    <source>
        <dbReference type="ARBA" id="ARBA00022692"/>
    </source>
</evidence>
<dbReference type="EMBL" id="JBDJPC010000009">
    <property type="protein sequence ID" value="KAL1490860.1"/>
    <property type="molecule type" value="Genomic_DNA"/>
</dbReference>
<dbReference type="InterPro" id="IPR051739">
    <property type="entry name" value="Rhomboid_IM_Serine_Proteases"/>
</dbReference>
<dbReference type="FunFam" id="1.20.1540.10:FF:000050">
    <property type="entry name" value="Rhomboid-like protein"/>
    <property type="match status" value="1"/>
</dbReference>
<sequence>MNIHKSIVLQVDYNNKGYFMSTPIGTTTGSSSCSHLEDKKYLMSEKKRTSHFRYVPIAIGGVSIFQILLHINATASFNRHLRFEPTKRLELWRYVTYMFVHDDWSHLVLNVFIQCVFATLLELNQGRLKILTIYILGGLNGVLGAACLHPDLIVGASAGGYALLSANMADLILNFETIPYKIYRTISICILILFDIIYDVTHVAVKQEPLVSWQAHFFGGLTGILLGFVVFNSEEYCKLRRIYFWIGSIFYLMLLLCFIVLLVQIERCPQNDQHRTHSGRKYFIYLC</sequence>
<organism evidence="8 9">
    <name type="scientific">Hypothenemus hampei</name>
    <name type="common">Coffee berry borer</name>
    <dbReference type="NCBI Taxonomy" id="57062"/>
    <lineage>
        <taxon>Eukaryota</taxon>
        <taxon>Metazoa</taxon>
        <taxon>Ecdysozoa</taxon>
        <taxon>Arthropoda</taxon>
        <taxon>Hexapoda</taxon>
        <taxon>Insecta</taxon>
        <taxon>Pterygota</taxon>
        <taxon>Neoptera</taxon>
        <taxon>Endopterygota</taxon>
        <taxon>Coleoptera</taxon>
        <taxon>Polyphaga</taxon>
        <taxon>Cucujiformia</taxon>
        <taxon>Curculionidae</taxon>
        <taxon>Scolytinae</taxon>
        <taxon>Hypothenemus</taxon>
    </lineage>
</organism>